<evidence type="ECO:0000256" key="1">
    <source>
        <dbReference type="ARBA" id="ARBA00029457"/>
    </source>
</evidence>
<name>A0A6F9D782_9ASCI</name>
<evidence type="ECO:0000313" key="2">
    <source>
        <dbReference type="EMBL" id="CAB3226587.1"/>
    </source>
</evidence>
<gene>
    <name evidence="2" type="primary">C19orf12</name>
</gene>
<organism evidence="2">
    <name type="scientific">Phallusia mammillata</name>
    <dbReference type="NCBI Taxonomy" id="59560"/>
    <lineage>
        <taxon>Eukaryota</taxon>
        <taxon>Metazoa</taxon>
        <taxon>Chordata</taxon>
        <taxon>Tunicata</taxon>
        <taxon>Ascidiacea</taxon>
        <taxon>Phlebobranchia</taxon>
        <taxon>Ascidiidae</taxon>
        <taxon>Phallusia</taxon>
    </lineage>
</organism>
<comment type="similarity">
    <text evidence="1">Belongs to the C19orf12 family.</text>
</comment>
<dbReference type="PANTHER" id="PTHR31493">
    <property type="entry name" value="NAZO FAMILY MEMBER"/>
    <property type="match status" value="1"/>
</dbReference>
<dbReference type="InterPro" id="IPR033369">
    <property type="entry name" value="C19orf12"/>
</dbReference>
<proteinExistence type="evidence at transcript level"/>
<sequence length="162" mass="16754">MFNQVTSAVVSSYIESAATIVIKMPLPVAQVMEAISTIAREENIRVSVTQALRGGALAGGGAVVGALLGGPAGMAIGGTVGSILGATTSKDFKPLITVLKELPAHKQQELADKIQNVVASFNPQDALMLVALIQGSASVHQEVFGAVRDYFDKNLSGMTVEC</sequence>
<accession>A0A6F9D782</accession>
<dbReference type="Pfam" id="PF20721">
    <property type="entry name" value="C19orf12"/>
    <property type="match status" value="1"/>
</dbReference>
<dbReference type="PANTHER" id="PTHR31493:SF1">
    <property type="entry name" value="PROTEIN C19ORF12"/>
    <property type="match status" value="1"/>
</dbReference>
<dbReference type="EMBL" id="LR783452">
    <property type="protein sequence ID" value="CAB3226587.1"/>
    <property type="molecule type" value="mRNA"/>
</dbReference>
<dbReference type="AlphaFoldDB" id="A0A6F9D782"/>
<reference evidence="2" key="1">
    <citation type="submission" date="2020-04" db="EMBL/GenBank/DDBJ databases">
        <authorList>
            <person name="Neveu A P."/>
        </authorList>
    </citation>
    <scope>NUCLEOTIDE SEQUENCE</scope>
    <source>
        <tissue evidence="2">Whole embryo</tissue>
    </source>
</reference>
<protein>
    <submittedName>
        <fullName evidence="2">Protein C19orf12 homolog</fullName>
    </submittedName>
</protein>